<keyword evidence="1" id="KW-0732">Signal</keyword>
<dbReference type="PANTHER" id="PTHR31589">
    <property type="entry name" value="PROTEIN, PUTATIVE (DUF239)-RELATED-RELATED"/>
    <property type="match status" value="1"/>
</dbReference>
<dbReference type="Gene3D" id="3.90.1320.10">
    <property type="entry name" value="Outer-capsid protein sigma 3, large lobe"/>
    <property type="match status" value="1"/>
</dbReference>
<accession>A0A218XF83</accession>
<organism evidence="3 4">
    <name type="scientific">Punica granatum</name>
    <name type="common">Pomegranate</name>
    <dbReference type="NCBI Taxonomy" id="22663"/>
    <lineage>
        <taxon>Eukaryota</taxon>
        <taxon>Viridiplantae</taxon>
        <taxon>Streptophyta</taxon>
        <taxon>Embryophyta</taxon>
        <taxon>Tracheophyta</taxon>
        <taxon>Spermatophyta</taxon>
        <taxon>Magnoliopsida</taxon>
        <taxon>eudicotyledons</taxon>
        <taxon>Gunneridae</taxon>
        <taxon>Pentapetalae</taxon>
        <taxon>rosids</taxon>
        <taxon>malvids</taxon>
        <taxon>Myrtales</taxon>
        <taxon>Lythraceae</taxon>
        <taxon>Punica</taxon>
    </lineage>
</organism>
<dbReference type="InterPro" id="IPR025521">
    <property type="entry name" value="Neprosin_propep"/>
</dbReference>
<protein>
    <recommendedName>
        <fullName evidence="2">Neprosin PEP catalytic domain-containing protein</fullName>
    </recommendedName>
</protein>
<dbReference type="InterPro" id="IPR053168">
    <property type="entry name" value="Glutamic_endopeptidase"/>
</dbReference>
<comment type="caution">
    <text evidence="3">The sequence shown here is derived from an EMBL/GenBank/DDBJ whole genome shotgun (WGS) entry which is preliminary data.</text>
</comment>
<name>A0A218XF83_PUNGR</name>
<evidence type="ECO:0000313" key="3">
    <source>
        <dbReference type="EMBL" id="OWM83574.1"/>
    </source>
</evidence>
<dbReference type="Pfam" id="PF14365">
    <property type="entry name" value="Neprosin_AP"/>
    <property type="match status" value="1"/>
</dbReference>
<feature type="domain" description="Neprosin PEP catalytic" evidence="2">
    <location>
        <begin position="147"/>
        <end position="403"/>
    </location>
</feature>
<dbReference type="AlphaFoldDB" id="A0A218XF83"/>
<dbReference type="Pfam" id="PF03080">
    <property type="entry name" value="Neprosin"/>
    <property type="match status" value="1"/>
</dbReference>
<dbReference type="InterPro" id="IPR004314">
    <property type="entry name" value="Neprosin"/>
</dbReference>
<evidence type="ECO:0000259" key="2">
    <source>
        <dbReference type="PROSITE" id="PS52045"/>
    </source>
</evidence>
<dbReference type="Proteomes" id="UP000197138">
    <property type="component" value="Unassembled WGS sequence"/>
</dbReference>
<dbReference type="EMBL" id="MTKT01001824">
    <property type="protein sequence ID" value="OWM83574.1"/>
    <property type="molecule type" value="Genomic_DNA"/>
</dbReference>
<proteinExistence type="predicted"/>
<gene>
    <name evidence="3" type="ORF">CDL15_Pgr007982</name>
</gene>
<reference evidence="4" key="1">
    <citation type="journal article" date="2017" name="Plant J.">
        <title>The pomegranate (Punica granatum L.) genome and the genomics of punicalagin biosynthesis.</title>
        <authorList>
            <person name="Qin G."/>
            <person name="Xu C."/>
            <person name="Ming R."/>
            <person name="Tang H."/>
            <person name="Guyot R."/>
            <person name="Kramer E.M."/>
            <person name="Hu Y."/>
            <person name="Yi X."/>
            <person name="Qi Y."/>
            <person name="Xu X."/>
            <person name="Gao Z."/>
            <person name="Pan H."/>
            <person name="Jian J."/>
            <person name="Tian Y."/>
            <person name="Yue Z."/>
            <person name="Xu Y."/>
        </authorList>
    </citation>
    <scope>NUCLEOTIDE SEQUENCE [LARGE SCALE GENOMIC DNA]</scope>
    <source>
        <strain evidence="4">cv. Dabenzi</strain>
    </source>
</reference>
<evidence type="ECO:0000256" key="1">
    <source>
        <dbReference type="SAM" id="SignalP"/>
    </source>
</evidence>
<sequence length="404" mass="45185">MAARNRRREVVVGLFWLIAVTVDSVQARRNRILSDGSNDAEFAKPPRGTLKTIQGGGGDVVDCVDIYQQLAFDHPLLKNHTIQMKPSFFQEQEGESHQPSQGQPGLEEWGVDCPEGTIPIIRKTSKNHPDVKDYAPSFPFDIESNRSIKSFKHEYAYVIAAGDLGSFHGAQARLNVWNPQIEDYEFSAAKIWIIGGPTASADVVEAGWIVGDNFEPKRAPRLFTYWTSDGYQSTGCYDLQCPGFVQTNKIFPLGSIIPSSTFNGKQTELYIEIKQDISTGNWWLRVKNVDLGYWPGLIFSSLRLGARSIIWGGEITNGIKNGQHTTTQMGSGHFPRDGYYTKSAYIRNIGYIKHDDPMQPTPKEDLQTYVTNRQCYDLVLGPSNLNFGTHFYFGGPGRSAQCPK</sequence>
<feature type="chain" id="PRO_5012374815" description="Neprosin PEP catalytic domain-containing protein" evidence="1">
    <location>
        <begin position="28"/>
        <end position="404"/>
    </location>
</feature>
<dbReference type="PROSITE" id="PS52045">
    <property type="entry name" value="NEPROSIN_PEP_CD"/>
    <property type="match status" value="1"/>
</dbReference>
<feature type="signal peptide" evidence="1">
    <location>
        <begin position="1"/>
        <end position="27"/>
    </location>
</feature>
<evidence type="ECO:0000313" key="4">
    <source>
        <dbReference type="Proteomes" id="UP000197138"/>
    </source>
</evidence>
<dbReference type="PANTHER" id="PTHR31589:SF221">
    <property type="entry name" value="LIGASE, PUTATIVE (DUF239)-RELATED"/>
    <property type="match status" value="1"/>
</dbReference>